<dbReference type="EMBL" id="CAJVPJ010000082">
    <property type="protein sequence ID" value="CAG8473877.1"/>
    <property type="molecule type" value="Genomic_DNA"/>
</dbReference>
<dbReference type="OrthoDB" id="6417021at2759"/>
<dbReference type="GO" id="GO:0110078">
    <property type="term" value="C:TTT Hsp90 cochaperone complex"/>
    <property type="evidence" value="ECO:0007669"/>
    <property type="project" value="InterPro"/>
</dbReference>
<dbReference type="GO" id="GO:0005634">
    <property type="term" value="C:nucleus"/>
    <property type="evidence" value="ECO:0007669"/>
    <property type="project" value="TreeGrafter"/>
</dbReference>
<evidence type="ECO:0000256" key="1">
    <source>
        <dbReference type="ARBA" id="ARBA00034736"/>
    </source>
</evidence>
<accession>A0A9N8W6J2</accession>
<dbReference type="InterPro" id="IPR018870">
    <property type="entry name" value="Tti2"/>
</dbReference>
<dbReference type="PANTHER" id="PTHR32226:SF2">
    <property type="entry name" value="TELO2-INTERACTING PROTEIN 2"/>
    <property type="match status" value="1"/>
</dbReference>
<sequence>MSENPFSLEALLDSLRIPAYFHLNAQASDDDFASAFKAQAELALAALRQLVRREEQLSDELIGDCLWTCILYLGEEPWSNASLKELAHGVITSLHEAQPRFRDVETLVETFVLNIMNKHIKPAFMRYSSEINVGNGKLKTSIRTTTRPSMARKYELPADDTSWRVDIEPAARVIEWMVCRMRPPAINNMIQFLIPPTLTLLDNFDVTLKTRGITILDQILRKVNPTIIQRTGLGNVFYEAISACLMYQSEVSHAQFLRTSYSAMLNLVSVAESKGSEAWFSKYEKLLRSHVLRGLIMVGDIIAIRRVLLEQIPVLVKYLGIVAVKYLKELVNVQCETLEIPLDIPSNDEIVKMHLHAAEGLQTTIRICWPRIPPYEGKILKAVVTSWKELYHFEADRDVSITIDDLKSKLRNICKLLKLTCTASTTITKDFDALRRLDENVFGPLLDGI</sequence>
<name>A0A9N8W6J2_9GLOM</name>
<dbReference type="Pfam" id="PF10521">
    <property type="entry name" value="Tti2"/>
    <property type="match status" value="1"/>
</dbReference>
<dbReference type="AlphaFoldDB" id="A0A9N8W6J2"/>
<comment type="caution">
    <text evidence="2">The sequence shown here is derived from an EMBL/GenBank/DDBJ whole genome shotgun (WGS) entry which is preliminary data.</text>
</comment>
<gene>
    <name evidence="2" type="ORF">POCULU_LOCUS1182</name>
</gene>
<keyword evidence="3" id="KW-1185">Reference proteome</keyword>
<protein>
    <submittedName>
        <fullName evidence="2">8105_t:CDS:1</fullName>
    </submittedName>
</protein>
<evidence type="ECO:0000313" key="2">
    <source>
        <dbReference type="EMBL" id="CAG8473877.1"/>
    </source>
</evidence>
<comment type="similarity">
    <text evidence="1">Belongs to the TTI2 family.</text>
</comment>
<evidence type="ECO:0000313" key="3">
    <source>
        <dbReference type="Proteomes" id="UP000789572"/>
    </source>
</evidence>
<dbReference type="SUPFAM" id="SSF48371">
    <property type="entry name" value="ARM repeat"/>
    <property type="match status" value="1"/>
</dbReference>
<proteinExistence type="inferred from homology"/>
<dbReference type="Proteomes" id="UP000789572">
    <property type="component" value="Unassembled WGS sequence"/>
</dbReference>
<dbReference type="PANTHER" id="PTHR32226">
    <property type="entry name" value="TELO2-INTERACTING PROTEIN 2"/>
    <property type="match status" value="1"/>
</dbReference>
<reference evidence="2" key="1">
    <citation type="submission" date="2021-06" db="EMBL/GenBank/DDBJ databases">
        <authorList>
            <person name="Kallberg Y."/>
            <person name="Tangrot J."/>
            <person name="Rosling A."/>
        </authorList>
    </citation>
    <scope>NUCLEOTIDE SEQUENCE</scope>
    <source>
        <strain evidence="2">IA702</strain>
    </source>
</reference>
<dbReference type="InterPro" id="IPR016024">
    <property type="entry name" value="ARM-type_fold"/>
</dbReference>
<dbReference type="GO" id="GO:0005829">
    <property type="term" value="C:cytosol"/>
    <property type="evidence" value="ECO:0007669"/>
    <property type="project" value="TreeGrafter"/>
</dbReference>
<organism evidence="2 3">
    <name type="scientific">Paraglomus occultum</name>
    <dbReference type="NCBI Taxonomy" id="144539"/>
    <lineage>
        <taxon>Eukaryota</taxon>
        <taxon>Fungi</taxon>
        <taxon>Fungi incertae sedis</taxon>
        <taxon>Mucoromycota</taxon>
        <taxon>Glomeromycotina</taxon>
        <taxon>Glomeromycetes</taxon>
        <taxon>Paraglomerales</taxon>
        <taxon>Paraglomeraceae</taxon>
        <taxon>Paraglomus</taxon>
    </lineage>
</organism>